<dbReference type="EMBL" id="QUBQ01000001">
    <property type="protein sequence ID" value="REK76704.1"/>
    <property type="molecule type" value="Genomic_DNA"/>
</dbReference>
<evidence type="ECO:0000256" key="2">
    <source>
        <dbReference type="ARBA" id="ARBA00022448"/>
    </source>
</evidence>
<organism evidence="9 10">
    <name type="scientific">Paenibacillus paeoniae</name>
    <dbReference type="NCBI Taxonomy" id="2292705"/>
    <lineage>
        <taxon>Bacteria</taxon>
        <taxon>Bacillati</taxon>
        <taxon>Bacillota</taxon>
        <taxon>Bacilli</taxon>
        <taxon>Bacillales</taxon>
        <taxon>Paenibacillaceae</taxon>
        <taxon>Paenibacillus</taxon>
    </lineage>
</organism>
<keyword evidence="2 7" id="KW-0813">Transport</keyword>
<evidence type="ECO:0000259" key="8">
    <source>
        <dbReference type="PROSITE" id="PS50928"/>
    </source>
</evidence>
<dbReference type="Proteomes" id="UP000261905">
    <property type="component" value="Unassembled WGS sequence"/>
</dbReference>
<evidence type="ECO:0000313" key="9">
    <source>
        <dbReference type="EMBL" id="REK76704.1"/>
    </source>
</evidence>
<dbReference type="AlphaFoldDB" id="A0A371PKH7"/>
<comment type="subcellular location">
    <subcellularLocation>
        <location evidence="1 7">Cell membrane</location>
        <topology evidence="1 7">Multi-pass membrane protein</topology>
    </subcellularLocation>
</comment>
<feature type="transmembrane region" description="Helical" evidence="7">
    <location>
        <begin position="84"/>
        <end position="110"/>
    </location>
</feature>
<dbReference type="PROSITE" id="PS50928">
    <property type="entry name" value="ABC_TM1"/>
    <property type="match status" value="1"/>
</dbReference>
<dbReference type="SUPFAM" id="SSF161098">
    <property type="entry name" value="MetI-like"/>
    <property type="match status" value="1"/>
</dbReference>
<dbReference type="Pfam" id="PF12911">
    <property type="entry name" value="OppC_N"/>
    <property type="match status" value="1"/>
</dbReference>
<evidence type="ECO:0000313" key="10">
    <source>
        <dbReference type="Proteomes" id="UP000261905"/>
    </source>
</evidence>
<dbReference type="OrthoDB" id="9797472at2"/>
<dbReference type="RefSeq" id="WP_116043782.1">
    <property type="nucleotide sequence ID" value="NZ_QUBQ01000001.1"/>
</dbReference>
<keyword evidence="4 7" id="KW-0812">Transmembrane</keyword>
<name>A0A371PKH7_9BACL</name>
<feature type="domain" description="ABC transmembrane type-1" evidence="8">
    <location>
        <begin position="82"/>
        <end position="272"/>
    </location>
</feature>
<dbReference type="Pfam" id="PF00528">
    <property type="entry name" value="BPD_transp_1"/>
    <property type="match status" value="1"/>
</dbReference>
<comment type="caution">
    <text evidence="9">The sequence shown here is derived from an EMBL/GenBank/DDBJ whole genome shotgun (WGS) entry which is preliminary data.</text>
</comment>
<accession>A0A371PKH7</accession>
<evidence type="ECO:0000256" key="4">
    <source>
        <dbReference type="ARBA" id="ARBA00022692"/>
    </source>
</evidence>
<proteinExistence type="inferred from homology"/>
<dbReference type="GO" id="GO:0005886">
    <property type="term" value="C:plasma membrane"/>
    <property type="evidence" value="ECO:0007669"/>
    <property type="project" value="UniProtKB-SubCell"/>
</dbReference>
<comment type="similarity">
    <text evidence="7">Belongs to the binding-protein-dependent transport system permease family.</text>
</comment>
<dbReference type="GO" id="GO:0055085">
    <property type="term" value="P:transmembrane transport"/>
    <property type="evidence" value="ECO:0007669"/>
    <property type="project" value="InterPro"/>
</dbReference>
<keyword evidence="3" id="KW-1003">Cell membrane</keyword>
<dbReference type="PANTHER" id="PTHR43386:SF1">
    <property type="entry name" value="D,D-DIPEPTIDE TRANSPORT SYSTEM PERMEASE PROTEIN DDPC-RELATED"/>
    <property type="match status" value="1"/>
</dbReference>
<dbReference type="InterPro" id="IPR050366">
    <property type="entry name" value="BP-dependent_transpt_permease"/>
</dbReference>
<evidence type="ECO:0000256" key="1">
    <source>
        <dbReference type="ARBA" id="ARBA00004651"/>
    </source>
</evidence>
<evidence type="ECO:0000256" key="3">
    <source>
        <dbReference type="ARBA" id="ARBA00022475"/>
    </source>
</evidence>
<reference evidence="9 10" key="1">
    <citation type="submission" date="2018-08" db="EMBL/GenBank/DDBJ databases">
        <title>Paenibacillus sp. M4BSY-1, whole genome shotgun sequence.</title>
        <authorList>
            <person name="Tuo L."/>
        </authorList>
    </citation>
    <scope>NUCLEOTIDE SEQUENCE [LARGE SCALE GENOMIC DNA]</scope>
    <source>
        <strain evidence="9 10">M4BSY-1</strain>
    </source>
</reference>
<keyword evidence="10" id="KW-1185">Reference proteome</keyword>
<dbReference type="Gene3D" id="1.10.3720.10">
    <property type="entry name" value="MetI-like"/>
    <property type="match status" value="1"/>
</dbReference>
<sequence length="283" mass="30767">MNNTTKRGFPLVWQRLLRNRMALIGLLLVMIWIVLAIAAPFITKYPPNEIRLEHKLLPPSADHWFGTDNFGRDLFSRIVYGGQVTVWTGFVSIGIAFMIGVPLGAIAGYFGGVVSNVIMRIMDTLLAFPSLILAMAIAASIGPGLIGALIAVGIVAIPEFARLMYGQTIVIKEKEYIEASRAIGVKHLSILRGHIFINAFPPLLVQVTLGLGSAVLITSSLSFIGLGVKPPTAEWGSMISYGRDYIISGEWWMTLFPGLAIATTILGFNLLGDGLRDALDSRR</sequence>
<dbReference type="InterPro" id="IPR025966">
    <property type="entry name" value="OppC_N"/>
</dbReference>
<dbReference type="InterPro" id="IPR035906">
    <property type="entry name" value="MetI-like_sf"/>
</dbReference>
<feature type="transmembrane region" description="Helical" evidence="7">
    <location>
        <begin position="203"/>
        <end position="228"/>
    </location>
</feature>
<gene>
    <name evidence="9" type="ORF">DX130_06605</name>
</gene>
<dbReference type="InterPro" id="IPR000515">
    <property type="entry name" value="MetI-like"/>
</dbReference>
<evidence type="ECO:0000256" key="7">
    <source>
        <dbReference type="RuleBase" id="RU363032"/>
    </source>
</evidence>
<feature type="transmembrane region" description="Helical" evidence="7">
    <location>
        <begin position="249"/>
        <end position="271"/>
    </location>
</feature>
<feature type="transmembrane region" description="Helical" evidence="7">
    <location>
        <begin position="131"/>
        <end position="157"/>
    </location>
</feature>
<dbReference type="PANTHER" id="PTHR43386">
    <property type="entry name" value="OLIGOPEPTIDE TRANSPORT SYSTEM PERMEASE PROTEIN APPC"/>
    <property type="match status" value="1"/>
</dbReference>
<dbReference type="CDD" id="cd06261">
    <property type="entry name" value="TM_PBP2"/>
    <property type="match status" value="1"/>
</dbReference>
<feature type="transmembrane region" description="Helical" evidence="7">
    <location>
        <begin position="21"/>
        <end position="42"/>
    </location>
</feature>
<protein>
    <submittedName>
        <fullName evidence="9">ABC transporter permease</fullName>
    </submittedName>
</protein>
<keyword evidence="5 7" id="KW-1133">Transmembrane helix</keyword>
<evidence type="ECO:0000256" key="6">
    <source>
        <dbReference type="ARBA" id="ARBA00023136"/>
    </source>
</evidence>
<evidence type="ECO:0000256" key="5">
    <source>
        <dbReference type="ARBA" id="ARBA00022989"/>
    </source>
</evidence>
<keyword evidence="6 7" id="KW-0472">Membrane</keyword>